<reference evidence="2" key="1">
    <citation type="submission" date="2020-12" db="EMBL/GenBank/DDBJ databases">
        <title>The genome sequence of Inhella sp. 1Y17.</title>
        <authorList>
            <person name="Liu Y."/>
        </authorList>
    </citation>
    <scope>NUCLEOTIDE SEQUENCE</scope>
    <source>
        <strain evidence="2">1Y17</strain>
    </source>
</reference>
<evidence type="ECO:0000313" key="3">
    <source>
        <dbReference type="Proteomes" id="UP000613266"/>
    </source>
</evidence>
<comment type="caution">
    <text evidence="2">The sequence shown here is derived from an EMBL/GenBank/DDBJ whole genome shotgun (WGS) entry which is preliminary data.</text>
</comment>
<gene>
    <name evidence="2" type="ORF">I7X39_19130</name>
</gene>
<evidence type="ECO:0000256" key="1">
    <source>
        <dbReference type="SAM" id="Phobius"/>
    </source>
</evidence>
<name>A0A931J699_9BURK</name>
<dbReference type="RefSeq" id="WP_198112781.1">
    <property type="nucleotide sequence ID" value="NZ_JAEDAK010000017.1"/>
</dbReference>
<accession>A0A931J699</accession>
<dbReference type="EMBL" id="JAEDAK010000017">
    <property type="protein sequence ID" value="MBH9579010.1"/>
    <property type="molecule type" value="Genomic_DNA"/>
</dbReference>
<keyword evidence="3" id="KW-1185">Reference proteome</keyword>
<proteinExistence type="predicted"/>
<feature type="transmembrane region" description="Helical" evidence="1">
    <location>
        <begin position="12"/>
        <end position="31"/>
    </location>
</feature>
<dbReference type="AlphaFoldDB" id="A0A931J699"/>
<feature type="transmembrane region" description="Helical" evidence="1">
    <location>
        <begin position="63"/>
        <end position="84"/>
    </location>
</feature>
<organism evidence="2 3">
    <name type="scientific">Inhella proteolytica</name>
    <dbReference type="NCBI Taxonomy" id="2795029"/>
    <lineage>
        <taxon>Bacteria</taxon>
        <taxon>Pseudomonadati</taxon>
        <taxon>Pseudomonadota</taxon>
        <taxon>Betaproteobacteria</taxon>
        <taxon>Burkholderiales</taxon>
        <taxon>Sphaerotilaceae</taxon>
        <taxon>Inhella</taxon>
    </lineage>
</organism>
<sequence length="189" mass="21937">MASQGRGPWRWLLRPFIGLLALLLLAEEWLWDALQRGMRRLGLALHLQRLEACLRKLPPWPSLLLLAAPAALLLPFKLAALWALAHGYKVLGLLVFVAAKLCGTALAAYLFDLVRDSARRLRWFDRFYGWVMGWLARARAWLHAQAAYQQARASAREFKQRLRQALARRRPAAWLRWWRSARARRHRSG</sequence>
<evidence type="ECO:0008006" key="4">
    <source>
        <dbReference type="Google" id="ProtNLM"/>
    </source>
</evidence>
<keyword evidence="1" id="KW-1133">Transmembrane helix</keyword>
<feature type="transmembrane region" description="Helical" evidence="1">
    <location>
        <begin position="90"/>
        <end position="111"/>
    </location>
</feature>
<keyword evidence="1" id="KW-0472">Membrane</keyword>
<dbReference type="Proteomes" id="UP000613266">
    <property type="component" value="Unassembled WGS sequence"/>
</dbReference>
<evidence type="ECO:0000313" key="2">
    <source>
        <dbReference type="EMBL" id="MBH9579010.1"/>
    </source>
</evidence>
<keyword evidence="1" id="KW-0812">Transmembrane</keyword>
<protein>
    <recommendedName>
        <fullName evidence="4">Transmembrane protein</fullName>
    </recommendedName>
</protein>